<keyword evidence="6" id="KW-0418">Kinase</keyword>
<evidence type="ECO:0000259" key="8">
    <source>
        <dbReference type="PROSITE" id="PS51158"/>
    </source>
</evidence>
<dbReference type="Gene3D" id="3.40.50.410">
    <property type="entry name" value="von Willebrand factor, type A domain"/>
    <property type="match status" value="1"/>
</dbReference>
<evidence type="ECO:0000313" key="10">
    <source>
        <dbReference type="Proteomes" id="UP000789739"/>
    </source>
</evidence>
<dbReference type="Gene3D" id="3.30.200.20">
    <property type="entry name" value="Phosphorylase Kinase, domain 1"/>
    <property type="match status" value="1"/>
</dbReference>
<dbReference type="EMBL" id="CAJVPI010001260">
    <property type="protein sequence ID" value="CAG8603619.1"/>
    <property type="molecule type" value="Genomic_DNA"/>
</dbReference>
<dbReference type="Proteomes" id="UP000789739">
    <property type="component" value="Unassembled WGS sequence"/>
</dbReference>
<dbReference type="InterPro" id="IPR052969">
    <property type="entry name" value="Thr-specific_kinase-like"/>
</dbReference>
<keyword evidence="4" id="KW-0808">Transferase</keyword>
<dbReference type="SUPFAM" id="SSF53300">
    <property type="entry name" value="vWA-like"/>
    <property type="match status" value="1"/>
</dbReference>
<dbReference type="InterPro" id="IPR056861">
    <property type="entry name" value="HMCN1-like_VWA"/>
</dbReference>
<dbReference type="InterPro" id="IPR011009">
    <property type="entry name" value="Kinase-like_dom_sf"/>
</dbReference>
<organism evidence="9 10">
    <name type="scientific">Paraglomus brasilianum</name>
    <dbReference type="NCBI Taxonomy" id="144538"/>
    <lineage>
        <taxon>Eukaryota</taxon>
        <taxon>Fungi</taxon>
        <taxon>Fungi incertae sedis</taxon>
        <taxon>Mucoromycota</taxon>
        <taxon>Glomeromycotina</taxon>
        <taxon>Glomeromycetes</taxon>
        <taxon>Paraglomerales</taxon>
        <taxon>Paraglomeraceae</taxon>
        <taxon>Paraglomus</taxon>
    </lineage>
</organism>
<protein>
    <submittedName>
        <fullName evidence="9">4995_t:CDS:1</fullName>
    </submittedName>
</protein>
<comment type="subcellular location">
    <subcellularLocation>
        <location evidence="1">Secreted</location>
    </subcellularLocation>
</comment>
<keyword evidence="3" id="KW-0723">Serine/threonine-protein kinase</keyword>
<dbReference type="PROSITE" id="PS51158">
    <property type="entry name" value="ALPHA_KINASE"/>
    <property type="match status" value="1"/>
</dbReference>
<evidence type="ECO:0000256" key="5">
    <source>
        <dbReference type="ARBA" id="ARBA00022729"/>
    </source>
</evidence>
<keyword evidence="10" id="KW-1185">Reference proteome</keyword>
<accession>A0A9N9CJ43</accession>
<dbReference type="AlphaFoldDB" id="A0A9N9CJ43"/>
<dbReference type="GO" id="GO:0005524">
    <property type="term" value="F:ATP binding"/>
    <property type="evidence" value="ECO:0007669"/>
    <property type="project" value="InterPro"/>
</dbReference>
<dbReference type="Gene3D" id="3.20.200.10">
    <property type="entry name" value="MHCK/EF2 kinase"/>
    <property type="match status" value="1"/>
</dbReference>
<sequence>MSKLIFSSKKKSKYDDEGSTISSASTLVPPSVIADLERLSITKERLERYVDEAKDKTETELTNRARAARENAIRKTLSSVKRSMEVDLCFVLDCTGSMKSHITAVKDCIIKVTDYVTSINPSIKIWVGFCGYRDISDGSDRLIVSDFTDSYAMFKAYVATVSAKGGEDAPEDVLGGLDAAVRVMNWRHGTRILLHIGDCPPHGRRYSSLGDSYPGGDPYGLTAESVLKHMELENILYFFGKITRLTNQMVEIFRSIIGDFPVFDLEKCNAATMVDKFYKAASSAINSSVSLTSTIGSDARDIYTMRREKLEMNPDEPSWDRYRSQNGVVLWYRPPKTLDDLKNRKYFNKSNILHRNFIYMISTQPFSSGTEKYAYYGLDLKSRPSKKIVIKEYLKLGGGAEKYLEVAEVSIVAYYLAAQFNEAARRVKAKEVNFLEVKVLHSSVGGTTRYYAVEERLKDGKFKRFNVNSGVIVEFHPVLEAFAHFTYMHTNRYLVVYDLQGVEKANQFLLTDPAIHCIDSLRFGKTNLGEKGINECFLANHKCNDICRKLKLRR</sequence>
<evidence type="ECO:0000313" key="9">
    <source>
        <dbReference type="EMBL" id="CAG8603619.1"/>
    </source>
</evidence>
<dbReference type="OrthoDB" id="301415at2759"/>
<dbReference type="Pfam" id="PF25106">
    <property type="entry name" value="VWA_4"/>
    <property type="match status" value="1"/>
</dbReference>
<feature type="domain" description="Alpha-type protein kinase" evidence="8">
    <location>
        <begin position="311"/>
        <end position="554"/>
    </location>
</feature>
<evidence type="ECO:0000256" key="6">
    <source>
        <dbReference type="ARBA" id="ARBA00022777"/>
    </source>
</evidence>
<dbReference type="GO" id="GO:0004674">
    <property type="term" value="F:protein serine/threonine kinase activity"/>
    <property type="evidence" value="ECO:0007669"/>
    <property type="project" value="UniProtKB-KW"/>
</dbReference>
<gene>
    <name evidence="9" type="ORF">PBRASI_LOCUS7779</name>
</gene>
<feature type="region of interest" description="Disordered" evidence="7">
    <location>
        <begin position="1"/>
        <end position="24"/>
    </location>
</feature>
<name>A0A9N9CJ43_9GLOM</name>
<dbReference type="SMART" id="SM00811">
    <property type="entry name" value="Alpha_kinase"/>
    <property type="match status" value="1"/>
</dbReference>
<dbReference type="Pfam" id="PF02816">
    <property type="entry name" value="Alpha_kinase"/>
    <property type="match status" value="1"/>
</dbReference>
<proteinExistence type="predicted"/>
<dbReference type="PANTHER" id="PTHR47763:SF4">
    <property type="entry name" value="ALPHA-PROTEIN KINASE VWKA"/>
    <property type="match status" value="1"/>
</dbReference>
<comment type="caution">
    <text evidence="9">The sequence shown here is derived from an EMBL/GenBank/DDBJ whole genome shotgun (WGS) entry which is preliminary data.</text>
</comment>
<evidence type="ECO:0000256" key="3">
    <source>
        <dbReference type="ARBA" id="ARBA00022527"/>
    </source>
</evidence>
<evidence type="ECO:0000256" key="2">
    <source>
        <dbReference type="ARBA" id="ARBA00022525"/>
    </source>
</evidence>
<keyword evidence="5" id="KW-0732">Signal</keyword>
<evidence type="ECO:0000256" key="1">
    <source>
        <dbReference type="ARBA" id="ARBA00004613"/>
    </source>
</evidence>
<reference evidence="9" key="1">
    <citation type="submission" date="2021-06" db="EMBL/GenBank/DDBJ databases">
        <authorList>
            <person name="Kallberg Y."/>
            <person name="Tangrot J."/>
            <person name="Rosling A."/>
        </authorList>
    </citation>
    <scope>NUCLEOTIDE SEQUENCE</scope>
    <source>
        <strain evidence="9">BR232B</strain>
    </source>
</reference>
<dbReference type="SUPFAM" id="SSF56112">
    <property type="entry name" value="Protein kinase-like (PK-like)"/>
    <property type="match status" value="1"/>
</dbReference>
<dbReference type="InterPro" id="IPR036465">
    <property type="entry name" value="vWFA_dom_sf"/>
</dbReference>
<evidence type="ECO:0000256" key="4">
    <source>
        <dbReference type="ARBA" id="ARBA00022679"/>
    </source>
</evidence>
<evidence type="ECO:0000256" key="7">
    <source>
        <dbReference type="SAM" id="MobiDB-lite"/>
    </source>
</evidence>
<dbReference type="PANTHER" id="PTHR47763">
    <property type="entry name" value="ALPHA-PROTEIN KINASE VWKA"/>
    <property type="match status" value="1"/>
</dbReference>
<dbReference type="InterPro" id="IPR004166">
    <property type="entry name" value="a-kinase_dom"/>
</dbReference>
<keyword evidence="2" id="KW-0964">Secreted</keyword>